<dbReference type="HOGENOM" id="CLU_1217789_0_0_11"/>
<reference evidence="3" key="1">
    <citation type="journal article" date="2008" name="J. Bacteriol.">
        <title>Genome sequence of the fish pathogen Renibacterium salmoninarum suggests reductive evolution away from an environmental Arthrobacter ancestor.</title>
        <authorList>
            <person name="Wiens G.D."/>
            <person name="Rockey D.D."/>
            <person name="Wu Z."/>
            <person name="Chang J."/>
            <person name="Levy R."/>
            <person name="Crane S."/>
            <person name="Chen D.S."/>
            <person name="Capri G.R."/>
            <person name="Burnett J.R."/>
            <person name="Sudheesh P.S."/>
            <person name="Schipma M.J."/>
            <person name="Burd H."/>
            <person name="Bhattacharyya A."/>
            <person name="Rhodes L.D."/>
            <person name="Kaul R."/>
            <person name="Strom M.S."/>
        </authorList>
    </citation>
    <scope>NUCLEOTIDE SEQUENCE [LARGE SCALE GENOMIC DNA]</scope>
    <source>
        <strain evidence="3">ATCC 33209 / DSM 20767 / JCM 11484 / NBRC 15589 / NCIMB 2235</strain>
    </source>
</reference>
<dbReference type="AlphaFoldDB" id="A9WSF2"/>
<dbReference type="GO" id="GO:0016747">
    <property type="term" value="F:acyltransferase activity, transferring groups other than amino-acyl groups"/>
    <property type="evidence" value="ECO:0007669"/>
    <property type="project" value="InterPro"/>
</dbReference>
<dbReference type="SUPFAM" id="SSF55729">
    <property type="entry name" value="Acyl-CoA N-acyltransferases (Nat)"/>
    <property type="match status" value="1"/>
</dbReference>
<evidence type="ECO:0000313" key="2">
    <source>
        <dbReference type="EMBL" id="ABY23740.1"/>
    </source>
</evidence>
<dbReference type="KEGG" id="rsa:RSal33209_2007"/>
<dbReference type="InterPro" id="IPR016181">
    <property type="entry name" value="Acyl_CoA_acyltransferase"/>
</dbReference>
<keyword evidence="2" id="KW-0808">Transferase</keyword>
<protein>
    <submittedName>
        <fullName evidence="2">Acetyltransferase, GNAT family</fullName>
    </submittedName>
</protein>
<dbReference type="EMBL" id="CP000910">
    <property type="protein sequence ID" value="ABY23740.1"/>
    <property type="molecule type" value="Genomic_DNA"/>
</dbReference>
<dbReference type="InterPro" id="IPR000182">
    <property type="entry name" value="GNAT_dom"/>
</dbReference>
<dbReference type="Pfam" id="PF00583">
    <property type="entry name" value="Acetyltransf_1"/>
    <property type="match status" value="1"/>
</dbReference>
<accession>A9WSF2</accession>
<organism evidence="2 3">
    <name type="scientific">Renibacterium salmoninarum (strain ATCC 33209 / DSM 20767 / JCM 11484 / NBRC 15589 / NCIMB 2235)</name>
    <dbReference type="NCBI Taxonomy" id="288705"/>
    <lineage>
        <taxon>Bacteria</taxon>
        <taxon>Bacillati</taxon>
        <taxon>Actinomycetota</taxon>
        <taxon>Actinomycetes</taxon>
        <taxon>Micrococcales</taxon>
        <taxon>Micrococcaceae</taxon>
        <taxon>Renibacterium</taxon>
    </lineage>
</organism>
<evidence type="ECO:0000259" key="1">
    <source>
        <dbReference type="PROSITE" id="PS51186"/>
    </source>
</evidence>
<dbReference type="Proteomes" id="UP000002007">
    <property type="component" value="Chromosome"/>
</dbReference>
<proteinExistence type="predicted"/>
<sequence>MTGVRVRIRDCELVQAEWLRQSAVAAGGKIFSTHNINWAWNPNEQSLYGLFPASAEGSGLRPALTEAVRLGVKTVGIWANAAVRLPQALQLGFEAGWQPWWMAASVAEIPLDESPLTTHHGLDLAKGAWQAQIDFDGEWAASGTLFAPQLGFSSDVVRTGLGGIFDMYVAQEHQRQGLGTRVLRALAARAKQEGLDALVLNSTPAGERLYRSNGFELIGRGQTYWLHLG</sequence>
<gene>
    <name evidence="2" type="ordered locus">RSal33209_2007</name>
</gene>
<dbReference type="CDD" id="cd04301">
    <property type="entry name" value="NAT_SF"/>
    <property type="match status" value="1"/>
</dbReference>
<dbReference type="eggNOG" id="COG0456">
    <property type="taxonomic scope" value="Bacteria"/>
</dbReference>
<feature type="domain" description="N-acetyltransferase" evidence="1">
    <location>
        <begin position="75"/>
        <end position="229"/>
    </location>
</feature>
<dbReference type="PROSITE" id="PS51186">
    <property type="entry name" value="GNAT"/>
    <property type="match status" value="1"/>
</dbReference>
<dbReference type="STRING" id="288705.RSal33209_2007"/>
<evidence type="ECO:0000313" key="3">
    <source>
        <dbReference type="Proteomes" id="UP000002007"/>
    </source>
</evidence>
<name>A9WSF2_RENSM</name>
<keyword evidence="3" id="KW-1185">Reference proteome</keyword>
<dbReference type="Gene3D" id="3.40.630.30">
    <property type="match status" value="1"/>
</dbReference>